<proteinExistence type="predicted"/>
<accession>A0AAV6N3U5</accession>
<dbReference type="EMBL" id="JAGKQH010000009">
    <property type="protein sequence ID" value="KAG6591962.1"/>
    <property type="molecule type" value="Genomic_DNA"/>
</dbReference>
<organism evidence="1 2">
    <name type="scientific">Cucurbita argyrosperma subsp. sororia</name>
    <dbReference type="NCBI Taxonomy" id="37648"/>
    <lineage>
        <taxon>Eukaryota</taxon>
        <taxon>Viridiplantae</taxon>
        <taxon>Streptophyta</taxon>
        <taxon>Embryophyta</taxon>
        <taxon>Tracheophyta</taxon>
        <taxon>Spermatophyta</taxon>
        <taxon>Magnoliopsida</taxon>
        <taxon>eudicotyledons</taxon>
        <taxon>Gunneridae</taxon>
        <taxon>Pentapetalae</taxon>
        <taxon>rosids</taxon>
        <taxon>fabids</taxon>
        <taxon>Cucurbitales</taxon>
        <taxon>Cucurbitaceae</taxon>
        <taxon>Cucurbiteae</taxon>
        <taxon>Cucurbita</taxon>
    </lineage>
</organism>
<evidence type="ECO:0000313" key="2">
    <source>
        <dbReference type="Proteomes" id="UP000685013"/>
    </source>
</evidence>
<evidence type="ECO:0000313" key="1">
    <source>
        <dbReference type="EMBL" id="KAG6591962.1"/>
    </source>
</evidence>
<dbReference type="AlphaFoldDB" id="A0AAV6N3U5"/>
<reference evidence="1 2" key="1">
    <citation type="journal article" date="2021" name="Hortic Res">
        <title>The domestication of Cucurbita argyrosperma as revealed by the genome of its wild relative.</title>
        <authorList>
            <person name="Barrera-Redondo J."/>
            <person name="Sanchez-de la Vega G."/>
            <person name="Aguirre-Liguori J.A."/>
            <person name="Castellanos-Morales G."/>
            <person name="Gutierrez-Guerrero Y.T."/>
            <person name="Aguirre-Dugua X."/>
            <person name="Aguirre-Planter E."/>
            <person name="Tenaillon M.I."/>
            <person name="Lira-Saade R."/>
            <person name="Eguiarte L.E."/>
        </authorList>
    </citation>
    <scope>NUCLEOTIDE SEQUENCE [LARGE SCALE GENOMIC DNA]</scope>
    <source>
        <strain evidence="1">JBR-2021</strain>
    </source>
</reference>
<protein>
    <submittedName>
        <fullName evidence="1">Uncharacterized protein</fullName>
    </submittedName>
</protein>
<gene>
    <name evidence="1" type="ORF">SDJN03_14308</name>
</gene>
<keyword evidence="2" id="KW-1185">Reference proteome</keyword>
<sequence length="116" mass="12913">MIPLNSKLLSTSINTLTSFQLDVNTFKIYPKTNFSTSSPSKLSNSALLPLADDCSFAFDTDVDSGCKNFSQSLTPILLKVSTSRLKTWFTHCLKWSEQLLLLGLRSLTLSFTRDPT</sequence>
<comment type="caution">
    <text evidence="1">The sequence shown here is derived from an EMBL/GenBank/DDBJ whole genome shotgun (WGS) entry which is preliminary data.</text>
</comment>
<feature type="non-terminal residue" evidence="1">
    <location>
        <position position="1"/>
    </location>
</feature>
<name>A0AAV6N3U5_9ROSI</name>
<dbReference type="Proteomes" id="UP000685013">
    <property type="component" value="Chromosome 9"/>
</dbReference>